<keyword evidence="3" id="KW-1185">Reference proteome</keyword>
<gene>
    <name evidence="2" type="ORF">GSCOC_T00010159001</name>
</gene>
<dbReference type="AlphaFoldDB" id="A0A068VET0"/>
<reference evidence="3" key="1">
    <citation type="journal article" date="2014" name="Science">
        <title>The coffee genome provides insight into the convergent evolution of caffeine biosynthesis.</title>
        <authorList>
            <person name="Denoeud F."/>
            <person name="Carretero-Paulet L."/>
            <person name="Dereeper A."/>
            <person name="Droc G."/>
            <person name="Guyot R."/>
            <person name="Pietrella M."/>
            <person name="Zheng C."/>
            <person name="Alberti A."/>
            <person name="Anthony F."/>
            <person name="Aprea G."/>
            <person name="Aury J.M."/>
            <person name="Bento P."/>
            <person name="Bernard M."/>
            <person name="Bocs S."/>
            <person name="Campa C."/>
            <person name="Cenci A."/>
            <person name="Combes M.C."/>
            <person name="Crouzillat D."/>
            <person name="Da Silva C."/>
            <person name="Daddiego L."/>
            <person name="De Bellis F."/>
            <person name="Dussert S."/>
            <person name="Garsmeur O."/>
            <person name="Gayraud T."/>
            <person name="Guignon V."/>
            <person name="Jahn K."/>
            <person name="Jamilloux V."/>
            <person name="Joet T."/>
            <person name="Labadie K."/>
            <person name="Lan T."/>
            <person name="Leclercq J."/>
            <person name="Lepelley M."/>
            <person name="Leroy T."/>
            <person name="Li L.T."/>
            <person name="Librado P."/>
            <person name="Lopez L."/>
            <person name="Munoz A."/>
            <person name="Noel B."/>
            <person name="Pallavicini A."/>
            <person name="Perrotta G."/>
            <person name="Poncet V."/>
            <person name="Pot D."/>
            <person name="Priyono X."/>
            <person name="Rigoreau M."/>
            <person name="Rouard M."/>
            <person name="Rozas J."/>
            <person name="Tranchant-Dubreuil C."/>
            <person name="VanBuren R."/>
            <person name="Zhang Q."/>
            <person name="Andrade A.C."/>
            <person name="Argout X."/>
            <person name="Bertrand B."/>
            <person name="de Kochko A."/>
            <person name="Graziosi G."/>
            <person name="Henry R.J."/>
            <person name="Jayarama X."/>
            <person name="Ming R."/>
            <person name="Nagai C."/>
            <person name="Rounsley S."/>
            <person name="Sankoff D."/>
            <person name="Giuliano G."/>
            <person name="Albert V.A."/>
            <person name="Wincker P."/>
            <person name="Lashermes P."/>
        </authorList>
    </citation>
    <scope>NUCLEOTIDE SEQUENCE [LARGE SCALE GENOMIC DNA]</scope>
    <source>
        <strain evidence="3">cv. DH200-94</strain>
    </source>
</reference>
<feature type="region of interest" description="Disordered" evidence="1">
    <location>
        <begin position="1"/>
        <end position="20"/>
    </location>
</feature>
<proteinExistence type="predicted"/>
<evidence type="ECO:0000313" key="2">
    <source>
        <dbReference type="EMBL" id="CDP19335.1"/>
    </source>
</evidence>
<sequence length="95" mass="10121">MPLKGLDDLDPEREGSSGLLPREIWTSGFGIGSGLPTKLGDSDAGIFGQRAPFGDETLSAAKRDRPSFAGGVVVRDESCRPENFLSLVARSQPPY</sequence>
<accession>A0A068VET0</accession>
<dbReference type="EMBL" id="HG739522">
    <property type="protein sequence ID" value="CDP19335.1"/>
    <property type="molecule type" value="Genomic_DNA"/>
</dbReference>
<evidence type="ECO:0000313" key="3">
    <source>
        <dbReference type="Proteomes" id="UP000295252"/>
    </source>
</evidence>
<dbReference type="InParanoid" id="A0A068VET0"/>
<name>A0A068VET0_COFCA</name>
<dbReference type="Proteomes" id="UP000295252">
    <property type="component" value="Unassembled WGS sequence"/>
</dbReference>
<organism evidence="2 3">
    <name type="scientific">Coffea canephora</name>
    <name type="common">Robusta coffee</name>
    <dbReference type="NCBI Taxonomy" id="49390"/>
    <lineage>
        <taxon>Eukaryota</taxon>
        <taxon>Viridiplantae</taxon>
        <taxon>Streptophyta</taxon>
        <taxon>Embryophyta</taxon>
        <taxon>Tracheophyta</taxon>
        <taxon>Spermatophyta</taxon>
        <taxon>Magnoliopsida</taxon>
        <taxon>eudicotyledons</taxon>
        <taxon>Gunneridae</taxon>
        <taxon>Pentapetalae</taxon>
        <taxon>asterids</taxon>
        <taxon>lamiids</taxon>
        <taxon>Gentianales</taxon>
        <taxon>Rubiaceae</taxon>
        <taxon>Ixoroideae</taxon>
        <taxon>Gardenieae complex</taxon>
        <taxon>Bertiereae - Coffeeae clade</taxon>
        <taxon>Coffeeae</taxon>
        <taxon>Coffea</taxon>
    </lineage>
</organism>
<evidence type="ECO:0000256" key="1">
    <source>
        <dbReference type="SAM" id="MobiDB-lite"/>
    </source>
</evidence>
<dbReference type="Gramene" id="CDP19335">
    <property type="protein sequence ID" value="CDP19335"/>
    <property type="gene ID" value="GSCOC_T00010159001"/>
</dbReference>
<protein>
    <submittedName>
        <fullName evidence="2">DH200=94 genomic scaffold, scaffold_438</fullName>
    </submittedName>
</protein>